<feature type="domain" description="HAMP" evidence="7">
    <location>
        <begin position="293"/>
        <end position="345"/>
    </location>
</feature>
<dbReference type="SMART" id="SM00283">
    <property type="entry name" value="MA"/>
    <property type="match status" value="1"/>
</dbReference>
<dbReference type="Pfam" id="PF00672">
    <property type="entry name" value="HAMP"/>
    <property type="match status" value="1"/>
</dbReference>
<sequence length="641" mass="68149">MSVQVIGGVAFILLGIGAGNFLYDVSQISTSIEDNARKRGEAALDMLESVHTNAMLNRDKTADGDPAIATLDGTMEQFSEQSHGVSLWLVMGPKVVAYQKASGAEDYEGPQDAVDSTAISAAVPQLSRVDDTLRMTRPVILGQGSASNESCAACHTARMDVQKGEVIGLYSAKVDLKPEYAAAYADIRQKAIATVGVFILALLLLSAMLRVTAIRPLRRLAAVTEALAGGDITAESGASDRKDEIGAMARALEVFREAFIRNRALEADANRQREAAERTRVEAQRIAEAEATRRLEEATSGLAGGLQRMARGDLAFEISEPFAQQFEGLRHDFNQSVKQLGETLTTILHSAHIIDNGTREIFAGTDDLARRTEQQAASLTETSSAVDEISATVLSSVGLTDEVRRIASEANGDATKSGTIVSEAEVAMERIETSSARIGNIIGVIDEIAFQTNLLALNAGVEAARAGEAGKGFAVVAQEVRELAQRSANAAKEIKGLISASTTEVGNGVRLVRDAGDALNAIGRYISTINERMATIATATSEQATSLKEVNAAVVQMDQMTQQNAAMVEQTNAASATLASEAAKLRELVCQFRLRDAAQAPARPRVFATPPAAPARPVAVTRPQTRGNLALKPAVNDWEEF</sequence>
<feature type="domain" description="Methyl-accepting transducer" evidence="6">
    <location>
        <begin position="350"/>
        <end position="579"/>
    </location>
</feature>
<dbReference type="PROSITE" id="PS50111">
    <property type="entry name" value="CHEMOTAXIS_TRANSDUC_2"/>
    <property type="match status" value="1"/>
</dbReference>
<dbReference type="PANTHER" id="PTHR43531">
    <property type="entry name" value="PROTEIN ICFG"/>
    <property type="match status" value="1"/>
</dbReference>
<dbReference type="GO" id="GO:0006935">
    <property type="term" value="P:chemotaxis"/>
    <property type="evidence" value="ECO:0007669"/>
    <property type="project" value="UniProtKB-KW"/>
</dbReference>
<accession>A0A7W6K2V2</accession>
<dbReference type="FunFam" id="1.10.287.950:FF:000001">
    <property type="entry name" value="Methyl-accepting chemotaxis sensory transducer"/>
    <property type="match status" value="1"/>
</dbReference>
<keyword evidence="5" id="KW-0812">Transmembrane</keyword>
<dbReference type="GO" id="GO:0016020">
    <property type="term" value="C:membrane"/>
    <property type="evidence" value="ECO:0007669"/>
    <property type="project" value="UniProtKB-SubCell"/>
</dbReference>
<dbReference type="PROSITE" id="PS50885">
    <property type="entry name" value="HAMP"/>
    <property type="match status" value="2"/>
</dbReference>
<keyword evidence="9" id="KW-1185">Reference proteome</keyword>
<dbReference type="CDD" id="cd11386">
    <property type="entry name" value="MCP_signal"/>
    <property type="match status" value="1"/>
</dbReference>
<proteinExistence type="inferred from homology"/>
<dbReference type="PANTHER" id="PTHR43531:SF11">
    <property type="entry name" value="METHYL-ACCEPTING CHEMOTAXIS PROTEIN 3"/>
    <property type="match status" value="1"/>
</dbReference>
<evidence type="ECO:0000256" key="4">
    <source>
        <dbReference type="PROSITE-ProRule" id="PRU00284"/>
    </source>
</evidence>
<dbReference type="PRINTS" id="PR00260">
    <property type="entry name" value="CHEMTRNSDUCR"/>
</dbReference>
<evidence type="ECO:0000313" key="8">
    <source>
        <dbReference type="EMBL" id="MBB4104178.1"/>
    </source>
</evidence>
<evidence type="ECO:0000313" key="9">
    <source>
        <dbReference type="Proteomes" id="UP000584824"/>
    </source>
</evidence>
<dbReference type="Gene3D" id="6.10.340.10">
    <property type="match status" value="1"/>
</dbReference>
<dbReference type="InterPro" id="IPR004090">
    <property type="entry name" value="Chemotax_Me-accpt_rcpt"/>
</dbReference>
<evidence type="ECO:0000259" key="7">
    <source>
        <dbReference type="PROSITE" id="PS50885"/>
    </source>
</evidence>
<dbReference type="InterPro" id="IPR003660">
    <property type="entry name" value="HAMP_dom"/>
</dbReference>
<evidence type="ECO:0000256" key="1">
    <source>
        <dbReference type="ARBA" id="ARBA00004370"/>
    </source>
</evidence>
<keyword evidence="2" id="KW-0145">Chemotaxis</keyword>
<name>A0A7W6K2V2_9HYPH</name>
<keyword evidence="4" id="KW-0807">Transducer</keyword>
<dbReference type="AlphaFoldDB" id="A0A7W6K2V2"/>
<gene>
    <name evidence="8" type="ORF">GGQ66_002751</name>
</gene>
<protein>
    <submittedName>
        <fullName evidence="8">Methyl-accepting chemotaxis protein</fullName>
    </submittedName>
</protein>
<feature type="domain" description="HAMP" evidence="7">
    <location>
        <begin position="211"/>
        <end position="264"/>
    </location>
</feature>
<dbReference type="Pfam" id="PF00015">
    <property type="entry name" value="MCPsignal"/>
    <property type="match status" value="1"/>
</dbReference>
<keyword evidence="5" id="KW-0472">Membrane</keyword>
<evidence type="ECO:0000256" key="3">
    <source>
        <dbReference type="ARBA" id="ARBA00029447"/>
    </source>
</evidence>
<dbReference type="RefSeq" id="WP_237358915.1">
    <property type="nucleotide sequence ID" value="NZ_JACIDU010000010.1"/>
</dbReference>
<reference evidence="8 9" key="1">
    <citation type="submission" date="2020-08" db="EMBL/GenBank/DDBJ databases">
        <title>Genomic Encyclopedia of Type Strains, Phase IV (KMG-IV): sequencing the most valuable type-strain genomes for metagenomic binning, comparative biology and taxonomic classification.</title>
        <authorList>
            <person name="Goeker M."/>
        </authorList>
    </citation>
    <scope>NUCLEOTIDE SEQUENCE [LARGE SCALE GENOMIC DNA]</scope>
    <source>
        <strain evidence="8 9">DSM 26385</strain>
    </source>
</reference>
<evidence type="ECO:0000256" key="2">
    <source>
        <dbReference type="ARBA" id="ARBA00022500"/>
    </source>
</evidence>
<dbReference type="SMART" id="SM00304">
    <property type="entry name" value="HAMP"/>
    <property type="match status" value="2"/>
</dbReference>
<comment type="subcellular location">
    <subcellularLocation>
        <location evidence="1">Membrane</location>
    </subcellularLocation>
</comment>
<dbReference type="InterPro" id="IPR051310">
    <property type="entry name" value="MCP_chemotaxis"/>
</dbReference>
<dbReference type="InterPro" id="IPR004089">
    <property type="entry name" value="MCPsignal_dom"/>
</dbReference>
<feature type="transmembrane region" description="Helical" evidence="5">
    <location>
        <begin position="191"/>
        <end position="209"/>
    </location>
</feature>
<dbReference type="GO" id="GO:0004888">
    <property type="term" value="F:transmembrane signaling receptor activity"/>
    <property type="evidence" value="ECO:0007669"/>
    <property type="project" value="InterPro"/>
</dbReference>
<keyword evidence="5" id="KW-1133">Transmembrane helix</keyword>
<dbReference type="Gene3D" id="1.10.287.950">
    <property type="entry name" value="Methyl-accepting chemotaxis protein"/>
    <property type="match status" value="1"/>
</dbReference>
<feature type="transmembrane region" description="Helical" evidence="5">
    <location>
        <begin position="6"/>
        <end position="23"/>
    </location>
</feature>
<dbReference type="Proteomes" id="UP000584824">
    <property type="component" value="Unassembled WGS sequence"/>
</dbReference>
<comment type="similarity">
    <text evidence="3">Belongs to the methyl-accepting chemotaxis (MCP) protein family.</text>
</comment>
<evidence type="ECO:0000259" key="6">
    <source>
        <dbReference type="PROSITE" id="PS50111"/>
    </source>
</evidence>
<comment type="caution">
    <text evidence="8">The sequence shown here is derived from an EMBL/GenBank/DDBJ whole genome shotgun (WGS) entry which is preliminary data.</text>
</comment>
<evidence type="ECO:0000256" key="5">
    <source>
        <dbReference type="SAM" id="Phobius"/>
    </source>
</evidence>
<organism evidence="8 9">
    <name type="scientific">Allorhizobium borbori</name>
    <dbReference type="NCBI Taxonomy" id="485907"/>
    <lineage>
        <taxon>Bacteria</taxon>
        <taxon>Pseudomonadati</taxon>
        <taxon>Pseudomonadota</taxon>
        <taxon>Alphaproteobacteria</taxon>
        <taxon>Hyphomicrobiales</taxon>
        <taxon>Rhizobiaceae</taxon>
        <taxon>Rhizobium/Agrobacterium group</taxon>
        <taxon>Allorhizobium</taxon>
    </lineage>
</organism>
<dbReference type="SUPFAM" id="SSF58104">
    <property type="entry name" value="Methyl-accepting chemotaxis protein (MCP) signaling domain"/>
    <property type="match status" value="1"/>
</dbReference>
<dbReference type="SUPFAM" id="SSF158472">
    <property type="entry name" value="HAMP domain-like"/>
    <property type="match status" value="1"/>
</dbReference>
<dbReference type="EMBL" id="JACIDU010000010">
    <property type="protein sequence ID" value="MBB4104178.1"/>
    <property type="molecule type" value="Genomic_DNA"/>
</dbReference>
<dbReference type="CDD" id="cd06225">
    <property type="entry name" value="HAMP"/>
    <property type="match status" value="1"/>
</dbReference>
<dbReference type="GO" id="GO:0007165">
    <property type="term" value="P:signal transduction"/>
    <property type="evidence" value="ECO:0007669"/>
    <property type="project" value="UniProtKB-KW"/>
</dbReference>